<dbReference type="CDD" id="cd06942">
    <property type="entry name" value="NR_LBD_Sex_1_like"/>
    <property type="match status" value="1"/>
</dbReference>
<sequence length="1495" mass="163765">MDITINVPPDSTNGKLENVTSKTLDITCSDSHQNNNSLPTSSTVCKTHVYQGLYLPDDDGSILTPEHAFVQYQTRSEDQACQICGQPAVGFHHRAYVCEACKKFFMRHTAARLRNSEMGSTISESICPMGGRCRVEGPGRGKCPHCRYRKCLELGMTLTPPGGEAGCDISQIPCRVCSGPSSGFHFGALTCEGCKGFFRRTVLSNVRLECLGNNDCPITPANRNMCKSCRFQRCIAVGMSKTGYRIGRQPNAIKYYCAREISQLTSSNDCEASTTTTTAPTTTTMSPSSSSLINKHESGRRNSTSHSSTSSGNGSCNINNNSHHPNSTTHHDFGNNHNTSSSSSNNSHINGRDLSSIAEEHCKSVLGPSSYPSSSWSSSKRFVSNDPDHLDLVSTTTTTIISTTGMSLVPSTIPLTTTSTVNHFTGLNNNYNELLQNGHSSRNGSLFSSSPSSSTSPLSGIKNHIKYKAYKRKQYPNTPESHLHQPLQIPPTHNQHHHPQPSLSQNNCCNNNNGSISSSTTPNSVILHSGRDSILPSSTSNGTSAGDYLSIDPSINIAKRRKTTILSPETNLKSEISDDGSITSSKLTSMNSAYIHDGYDDDDDDNIEDGGDVVSLRSNIIGNSNNIESLDIRYGHRQHQQYHPHPVHRHNTDLTNLSEENIYNAIGSISNDSETGSSSTSTSRYHKFTGSGKIHNMSMDNFSLLGQSRHLLHQINLPNDIDRNNNGITINNSDNNSKNNSDDRATALQQLQFKNYLLMNNRSSVLAETSLKVPHTSAEITTTPLSQSSYLRPTQLDLSTARHLSDESYSSSYLSSSTSSLSTLATASTSCPNSSVISDFSEFNHQLSADCDDQNHGDNNNNTSNQIWLPRQRYIKSSRSLPNEQTNIPLMSLNANNNHHGNNCLEQNPLGFLNGGVGGRNVVDITTFTETEPTSTTTPWFAAAAAAVAVVMAASSSSTNSALLDPYTVSSNLNECFGMNDSNNNNNSGINQVNSRRVPVNTTNLSKQRFKLGLHETTLDHGRSFLPNSNIISYDATRVNSITDHINENMLKIGKCELADPSLRSLHLTGPSSSSSNVTHPSTIAAMQAAAVAAAAAATAAGLVLSNSRVRGLSDDIYPNLNRVSISNALPELQNTSYASSTSSPSPPIIGNFGRIIENLSIYSSTLDRNSQPINNVDYPLSSSSLSAAASLSSSASTVNNFPVSHSIVNAAVPSVTTSVLNNKEASPRIKNGTRLTSITVQQFAERIQVAAKYMLSERKNIRNNLPEPNKLFSASDSVGDIWNHMMKRFETHSRFIVQFVKYIPGFCYLKISDQRQLVRSAMYPIMLLELSLDYRNDDNSRYNYFDFTSEEHAVILSHFPTFRKICGHLIRSGEFLSRLNLDNIELTLICAQEVFKDRQSLDDPVTPAYLHNLVRQVLADHIVSVGYSLDERCTELSVISPMLEELNMEHHEIIAQLRQDRPDLEFPQLYLEMFQLTDEELGDQKPINFDEADN</sequence>
<dbReference type="Gene3D" id="3.30.50.10">
    <property type="entry name" value="Erythroid Transcription Factor GATA-1, subunit A"/>
    <property type="match status" value="2"/>
</dbReference>
<keyword evidence="5" id="KW-0238">DNA-binding</keyword>
<dbReference type="GO" id="GO:0008270">
    <property type="term" value="F:zinc ion binding"/>
    <property type="evidence" value="ECO:0007669"/>
    <property type="project" value="UniProtKB-KW"/>
</dbReference>
<feature type="compositionally biased region" description="Low complexity" evidence="9">
    <location>
        <begin position="335"/>
        <end position="349"/>
    </location>
</feature>
<dbReference type="CDD" id="cd07179">
    <property type="entry name" value="2DBD_NR_DBD2"/>
    <property type="match status" value="1"/>
</dbReference>
<dbReference type="InterPro" id="IPR050234">
    <property type="entry name" value="Nuclear_hormone_rcpt_NR1"/>
</dbReference>
<comment type="caution">
    <text evidence="12">The sequence shown here is derived from an EMBL/GenBank/DDBJ whole genome shotgun (WGS) entry which is preliminary data.</text>
</comment>
<dbReference type="InterPro" id="IPR000536">
    <property type="entry name" value="Nucl_hrmn_rcpt_lig-bd"/>
</dbReference>
<evidence type="ECO:0000256" key="7">
    <source>
        <dbReference type="ARBA" id="ARBA00023170"/>
    </source>
</evidence>
<dbReference type="GO" id="GO:0000122">
    <property type="term" value="P:negative regulation of transcription by RNA polymerase II"/>
    <property type="evidence" value="ECO:0007669"/>
    <property type="project" value="TreeGrafter"/>
</dbReference>
<keyword evidence="3" id="KW-0862">Zinc</keyword>
<evidence type="ECO:0000256" key="4">
    <source>
        <dbReference type="ARBA" id="ARBA00023015"/>
    </source>
</evidence>
<evidence type="ECO:0000256" key="9">
    <source>
        <dbReference type="SAM" id="MobiDB-lite"/>
    </source>
</evidence>
<feature type="compositionally biased region" description="Low complexity" evidence="9">
    <location>
        <begin position="301"/>
        <end position="328"/>
    </location>
</feature>
<dbReference type="InterPro" id="IPR035500">
    <property type="entry name" value="NHR-like_dom_sf"/>
</dbReference>
<dbReference type="GO" id="GO:0000978">
    <property type="term" value="F:RNA polymerase II cis-regulatory region sequence-specific DNA binding"/>
    <property type="evidence" value="ECO:0007669"/>
    <property type="project" value="TreeGrafter"/>
</dbReference>
<reference evidence="12" key="2">
    <citation type="journal article" date="2023" name="Infect Dis Poverty">
        <title>Chromosome-scale genome of the human blood fluke Schistosoma mekongi and its implications for public health.</title>
        <authorList>
            <person name="Zhou M."/>
            <person name="Xu L."/>
            <person name="Xu D."/>
            <person name="Chen W."/>
            <person name="Khan J."/>
            <person name="Hu Y."/>
            <person name="Huang H."/>
            <person name="Wei H."/>
            <person name="Zhang Y."/>
            <person name="Chusongsang P."/>
            <person name="Tanasarnprasert K."/>
            <person name="Hu X."/>
            <person name="Limpanont Y."/>
            <person name="Lv Z."/>
        </authorList>
    </citation>
    <scope>NUCLEOTIDE SEQUENCE</scope>
    <source>
        <strain evidence="12">LV_2022a</strain>
    </source>
</reference>
<feature type="compositionally biased region" description="Polar residues" evidence="9">
    <location>
        <begin position="535"/>
        <end position="544"/>
    </location>
</feature>
<evidence type="ECO:0000313" key="12">
    <source>
        <dbReference type="EMBL" id="KAK4475370.1"/>
    </source>
</evidence>
<feature type="compositionally biased region" description="Low complexity" evidence="9">
    <location>
        <begin position="500"/>
        <end position="524"/>
    </location>
</feature>
<evidence type="ECO:0000259" key="11">
    <source>
        <dbReference type="PROSITE" id="PS51843"/>
    </source>
</evidence>
<feature type="domain" description="NR LBD" evidence="11">
    <location>
        <begin position="1246"/>
        <end position="1477"/>
    </location>
</feature>
<evidence type="ECO:0000256" key="8">
    <source>
        <dbReference type="ARBA" id="ARBA00023242"/>
    </source>
</evidence>
<feature type="domain" description="Nuclear receptor" evidence="10">
    <location>
        <begin position="171"/>
        <end position="246"/>
    </location>
</feature>
<dbReference type="Pfam" id="PF00104">
    <property type="entry name" value="Hormone_recep"/>
    <property type="match status" value="1"/>
</dbReference>
<proteinExistence type="predicted"/>
<keyword evidence="8" id="KW-0539">Nucleus</keyword>
<dbReference type="GO" id="GO:0045944">
    <property type="term" value="P:positive regulation of transcription by RNA polymerase II"/>
    <property type="evidence" value="ECO:0007669"/>
    <property type="project" value="TreeGrafter"/>
</dbReference>
<keyword evidence="6" id="KW-0804">Transcription</keyword>
<protein>
    <submittedName>
        <fullName evidence="12">Uncharacterized protein</fullName>
    </submittedName>
</protein>
<dbReference type="PROSITE" id="PS51030">
    <property type="entry name" value="NUCLEAR_REC_DBD_2"/>
    <property type="match status" value="2"/>
</dbReference>
<dbReference type="PANTHER" id="PTHR24082:SF473">
    <property type="entry name" value="ECDYSONE-INDUCED PROTEIN 75B, ISOFORM B"/>
    <property type="match status" value="1"/>
</dbReference>
<keyword evidence="2" id="KW-0863">Zinc-finger</keyword>
<feature type="compositionally biased region" description="Low complexity" evidence="9">
    <location>
        <begin position="272"/>
        <end position="291"/>
    </location>
</feature>
<evidence type="ECO:0000256" key="3">
    <source>
        <dbReference type="ARBA" id="ARBA00022833"/>
    </source>
</evidence>
<dbReference type="SUPFAM" id="SSF48508">
    <property type="entry name" value="Nuclear receptor ligand-binding domain"/>
    <property type="match status" value="1"/>
</dbReference>
<evidence type="ECO:0000259" key="10">
    <source>
        <dbReference type="PROSITE" id="PS51030"/>
    </source>
</evidence>
<keyword evidence="1" id="KW-0479">Metal-binding</keyword>
<keyword evidence="13" id="KW-1185">Reference proteome</keyword>
<dbReference type="PANTHER" id="PTHR24082">
    <property type="entry name" value="NUCLEAR HORMONE RECEPTOR"/>
    <property type="match status" value="1"/>
</dbReference>
<keyword evidence="4" id="KW-0805">Transcription regulation</keyword>
<feature type="region of interest" description="Disordered" evidence="9">
    <location>
        <begin position="269"/>
        <end position="351"/>
    </location>
</feature>
<dbReference type="InterPro" id="IPR013088">
    <property type="entry name" value="Znf_NHR/GATA"/>
</dbReference>
<evidence type="ECO:0000256" key="1">
    <source>
        <dbReference type="ARBA" id="ARBA00022723"/>
    </source>
</evidence>
<dbReference type="GO" id="GO:0004879">
    <property type="term" value="F:nuclear receptor activity"/>
    <property type="evidence" value="ECO:0007669"/>
    <property type="project" value="TreeGrafter"/>
</dbReference>
<evidence type="ECO:0000313" key="13">
    <source>
        <dbReference type="Proteomes" id="UP001292079"/>
    </source>
</evidence>
<organism evidence="12 13">
    <name type="scientific">Schistosoma mekongi</name>
    <name type="common">Parasitic worm</name>
    <dbReference type="NCBI Taxonomy" id="38744"/>
    <lineage>
        <taxon>Eukaryota</taxon>
        <taxon>Metazoa</taxon>
        <taxon>Spiralia</taxon>
        <taxon>Lophotrochozoa</taxon>
        <taxon>Platyhelminthes</taxon>
        <taxon>Trematoda</taxon>
        <taxon>Digenea</taxon>
        <taxon>Strigeidida</taxon>
        <taxon>Schistosomatoidea</taxon>
        <taxon>Schistosomatidae</taxon>
        <taxon>Schistosoma</taxon>
    </lineage>
</organism>
<dbReference type="PROSITE" id="PS51843">
    <property type="entry name" value="NR_LBD"/>
    <property type="match status" value="1"/>
</dbReference>
<dbReference type="GO" id="GO:0030154">
    <property type="term" value="P:cell differentiation"/>
    <property type="evidence" value="ECO:0007669"/>
    <property type="project" value="TreeGrafter"/>
</dbReference>
<evidence type="ECO:0000256" key="2">
    <source>
        <dbReference type="ARBA" id="ARBA00022771"/>
    </source>
</evidence>
<feature type="region of interest" description="Disordered" evidence="9">
    <location>
        <begin position="476"/>
        <end position="549"/>
    </location>
</feature>
<feature type="domain" description="Nuclear receptor" evidence="10">
    <location>
        <begin position="78"/>
        <end position="163"/>
    </location>
</feature>
<dbReference type="InterPro" id="IPR001628">
    <property type="entry name" value="Znf_hrmn_rcpt"/>
</dbReference>
<dbReference type="CDD" id="cd07157">
    <property type="entry name" value="2DBD_NR_DBD1"/>
    <property type="match status" value="1"/>
</dbReference>
<dbReference type="Pfam" id="PF00105">
    <property type="entry name" value="zf-C4"/>
    <property type="match status" value="2"/>
</dbReference>
<gene>
    <name evidence="12" type="ORF">MN116_002432</name>
</gene>
<evidence type="ECO:0000256" key="5">
    <source>
        <dbReference type="ARBA" id="ARBA00023125"/>
    </source>
</evidence>
<name>A0AAE1ZJP7_SCHME</name>
<reference evidence="12" key="1">
    <citation type="submission" date="2022-04" db="EMBL/GenBank/DDBJ databases">
        <authorList>
            <person name="Xu L."/>
            <person name="Lv Z."/>
        </authorList>
    </citation>
    <scope>NUCLEOTIDE SEQUENCE</scope>
    <source>
        <strain evidence="12">LV_2022a</strain>
    </source>
</reference>
<feature type="region of interest" description="Disordered" evidence="9">
    <location>
        <begin position="366"/>
        <end position="388"/>
    </location>
</feature>
<feature type="compositionally biased region" description="Low complexity" evidence="9">
    <location>
        <begin position="368"/>
        <end position="379"/>
    </location>
</feature>
<dbReference type="Gene3D" id="1.10.565.10">
    <property type="entry name" value="Retinoid X Receptor"/>
    <property type="match status" value="1"/>
</dbReference>
<keyword evidence="7" id="KW-0675">Receptor</keyword>
<dbReference type="SMART" id="SM00399">
    <property type="entry name" value="ZnF_C4"/>
    <property type="match status" value="2"/>
</dbReference>
<evidence type="ECO:0000256" key="6">
    <source>
        <dbReference type="ARBA" id="ARBA00023163"/>
    </source>
</evidence>
<dbReference type="GO" id="GO:0009755">
    <property type="term" value="P:hormone-mediated signaling pathway"/>
    <property type="evidence" value="ECO:0007669"/>
    <property type="project" value="TreeGrafter"/>
</dbReference>
<dbReference type="EMBL" id="JALJAT010000001">
    <property type="protein sequence ID" value="KAK4475370.1"/>
    <property type="molecule type" value="Genomic_DNA"/>
</dbReference>
<dbReference type="PRINTS" id="PR00047">
    <property type="entry name" value="STROIDFINGER"/>
</dbReference>
<dbReference type="SUPFAM" id="SSF57716">
    <property type="entry name" value="Glucocorticoid receptor-like (DNA-binding domain)"/>
    <property type="match status" value="2"/>
</dbReference>
<dbReference type="Proteomes" id="UP001292079">
    <property type="component" value="Unassembled WGS sequence"/>
</dbReference>
<accession>A0AAE1ZJP7</accession>